<evidence type="ECO:0000256" key="3">
    <source>
        <dbReference type="ARBA" id="ARBA00022833"/>
    </source>
</evidence>
<accession>A0A7X1FPZ5</accession>
<keyword evidence="2" id="KW-0479">Metal-binding</keyword>
<dbReference type="EMBL" id="JACLAW010000003">
    <property type="protein sequence ID" value="MBC2664719.1"/>
    <property type="molecule type" value="Genomic_DNA"/>
</dbReference>
<evidence type="ECO:0000313" key="7">
    <source>
        <dbReference type="Proteomes" id="UP000566813"/>
    </source>
</evidence>
<dbReference type="SUPFAM" id="SSF51316">
    <property type="entry name" value="Mss4-like"/>
    <property type="match status" value="1"/>
</dbReference>
<dbReference type="Pfam" id="PF04828">
    <property type="entry name" value="GFA"/>
    <property type="match status" value="1"/>
</dbReference>
<dbReference type="PROSITE" id="PS51891">
    <property type="entry name" value="CENP_V_GFA"/>
    <property type="match status" value="1"/>
</dbReference>
<dbReference type="GO" id="GO:0046872">
    <property type="term" value="F:metal ion binding"/>
    <property type="evidence" value="ECO:0007669"/>
    <property type="project" value="UniProtKB-KW"/>
</dbReference>
<dbReference type="GO" id="GO:0016846">
    <property type="term" value="F:carbon-sulfur lyase activity"/>
    <property type="evidence" value="ECO:0007669"/>
    <property type="project" value="InterPro"/>
</dbReference>
<sequence length="142" mass="15304">MAYSGRCACGQVTLAISGEPIGTRQCWCQQCRRIAAGGPTNNAIFRSESVAIAGALGAASWTAASGNRLVFHFCPECGTQVFAQSSARMHLRTVRLGMLNEPHGLRPEMAIWTEDAPDWAVIDPDLEQWPQQPPAPVMPPAL</sequence>
<evidence type="ECO:0000259" key="5">
    <source>
        <dbReference type="PROSITE" id="PS51891"/>
    </source>
</evidence>
<dbReference type="RefSeq" id="WP_185662992.1">
    <property type="nucleotide sequence ID" value="NZ_JACLAW010000003.1"/>
</dbReference>
<dbReference type="Proteomes" id="UP000566813">
    <property type="component" value="Unassembled WGS sequence"/>
</dbReference>
<dbReference type="AlphaFoldDB" id="A0A7X1FPZ5"/>
<evidence type="ECO:0000256" key="4">
    <source>
        <dbReference type="ARBA" id="ARBA00023239"/>
    </source>
</evidence>
<reference evidence="6 7" key="1">
    <citation type="submission" date="2020-08" db="EMBL/GenBank/DDBJ databases">
        <title>The genome sequence of type strain Novosphingobium flavum NBRC 111647.</title>
        <authorList>
            <person name="Liu Y."/>
        </authorList>
    </citation>
    <scope>NUCLEOTIDE SEQUENCE [LARGE SCALE GENOMIC DNA]</scope>
    <source>
        <strain evidence="6 7">NBRC 111647</strain>
    </source>
</reference>
<evidence type="ECO:0000256" key="1">
    <source>
        <dbReference type="ARBA" id="ARBA00005495"/>
    </source>
</evidence>
<keyword evidence="3" id="KW-0862">Zinc</keyword>
<comment type="caution">
    <text evidence="6">The sequence shown here is derived from an EMBL/GenBank/DDBJ whole genome shotgun (WGS) entry which is preliminary data.</text>
</comment>
<protein>
    <submittedName>
        <fullName evidence="6">GFA family protein</fullName>
    </submittedName>
</protein>
<gene>
    <name evidence="6" type="ORF">H7F51_04210</name>
</gene>
<dbReference type="PANTHER" id="PTHR33337:SF40">
    <property type="entry name" value="CENP-V_GFA DOMAIN-CONTAINING PROTEIN-RELATED"/>
    <property type="match status" value="1"/>
</dbReference>
<dbReference type="PANTHER" id="PTHR33337">
    <property type="entry name" value="GFA DOMAIN-CONTAINING PROTEIN"/>
    <property type="match status" value="1"/>
</dbReference>
<evidence type="ECO:0000313" key="6">
    <source>
        <dbReference type="EMBL" id="MBC2664719.1"/>
    </source>
</evidence>
<proteinExistence type="inferred from homology"/>
<comment type="similarity">
    <text evidence="1">Belongs to the Gfa family.</text>
</comment>
<feature type="domain" description="CENP-V/GFA" evidence="5">
    <location>
        <begin position="3"/>
        <end position="130"/>
    </location>
</feature>
<keyword evidence="7" id="KW-1185">Reference proteome</keyword>
<organism evidence="6 7">
    <name type="scientific">Novosphingobium flavum</name>
    <dbReference type="NCBI Taxonomy" id="1778672"/>
    <lineage>
        <taxon>Bacteria</taxon>
        <taxon>Pseudomonadati</taxon>
        <taxon>Pseudomonadota</taxon>
        <taxon>Alphaproteobacteria</taxon>
        <taxon>Sphingomonadales</taxon>
        <taxon>Sphingomonadaceae</taxon>
        <taxon>Novosphingobium</taxon>
    </lineage>
</organism>
<dbReference type="InterPro" id="IPR006913">
    <property type="entry name" value="CENP-V/GFA"/>
</dbReference>
<dbReference type="Gene3D" id="3.90.1590.10">
    <property type="entry name" value="glutathione-dependent formaldehyde- activating enzyme (gfa)"/>
    <property type="match status" value="1"/>
</dbReference>
<name>A0A7X1FPZ5_9SPHN</name>
<evidence type="ECO:0000256" key="2">
    <source>
        <dbReference type="ARBA" id="ARBA00022723"/>
    </source>
</evidence>
<dbReference type="InterPro" id="IPR011057">
    <property type="entry name" value="Mss4-like_sf"/>
</dbReference>
<keyword evidence="4" id="KW-0456">Lyase</keyword>